<protein>
    <recommendedName>
        <fullName evidence="3">Peptidase A2 domain-containing protein</fullName>
    </recommendedName>
</protein>
<comment type="caution">
    <text evidence="4">The sequence shown here is derived from an EMBL/GenBank/DDBJ whole genome shotgun (WGS) entry which is preliminary data.</text>
</comment>
<keyword evidence="5" id="KW-1185">Reference proteome</keyword>
<dbReference type="Gene3D" id="2.40.70.10">
    <property type="entry name" value="Acid Proteases"/>
    <property type="match status" value="2"/>
</dbReference>
<evidence type="ECO:0000313" key="5">
    <source>
        <dbReference type="Proteomes" id="UP001500827"/>
    </source>
</evidence>
<feature type="signal peptide" evidence="2">
    <location>
        <begin position="1"/>
        <end position="18"/>
    </location>
</feature>
<evidence type="ECO:0000256" key="2">
    <source>
        <dbReference type="SAM" id="SignalP"/>
    </source>
</evidence>
<reference evidence="5" key="1">
    <citation type="journal article" date="2019" name="Int. J. Syst. Evol. Microbiol.">
        <title>The Global Catalogue of Microorganisms (GCM) 10K type strain sequencing project: providing services to taxonomists for standard genome sequencing and annotation.</title>
        <authorList>
            <consortium name="The Broad Institute Genomics Platform"/>
            <consortium name="The Broad Institute Genome Sequencing Center for Infectious Disease"/>
            <person name="Wu L."/>
            <person name="Ma J."/>
        </authorList>
    </citation>
    <scope>NUCLEOTIDE SEQUENCE [LARGE SCALE GENOMIC DNA]</scope>
    <source>
        <strain evidence="5">JCM 17543</strain>
    </source>
</reference>
<dbReference type="Proteomes" id="UP001500827">
    <property type="component" value="Unassembled WGS sequence"/>
</dbReference>
<evidence type="ECO:0000256" key="1">
    <source>
        <dbReference type="ARBA" id="ARBA00022801"/>
    </source>
</evidence>
<name>A0ABP7L293_9SPHN</name>
<gene>
    <name evidence="4" type="ORF">GCM10022276_08230</name>
</gene>
<keyword evidence="1" id="KW-0378">Hydrolase</keyword>
<dbReference type="EMBL" id="BAABBM010000001">
    <property type="protein sequence ID" value="GAA3891432.1"/>
    <property type="molecule type" value="Genomic_DNA"/>
</dbReference>
<sequence>MRLAALGAMILVAAPAAADPLVFDNGRLFITAQVNGLTTEALLDSAAEASLIDPVFAAKAKLAEGAAQTIRGSGGGAKARVVEGVMVEALGLTLHPEAVVVTDLSELSRRLIKRPTQVVIGRELFDAARLRVDIGRREAIVVNSAGEPKGQRLSLTKVHGVEAIEVVASGVTGQAEVDLGNGSGLLISRSFANKLKLKTIGRKPGGGIGGEVQRDLVRLASLDVAGKRYRDLVAAVDDQPTASDLNIGTSILKDFVLTTDFSQRAVWLDPAVQGR</sequence>
<evidence type="ECO:0000259" key="3">
    <source>
        <dbReference type="PROSITE" id="PS50175"/>
    </source>
</evidence>
<organism evidence="4 5">
    <name type="scientific">Sphingomonas limnosediminicola</name>
    <dbReference type="NCBI Taxonomy" id="940133"/>
    <lineage>
        <taxon>Bacteria</taxon>
        <taxon>Pseudomonadati</taxon>
        <taxon>Pseudomonadota</taxon>
        <taxon>Alphaproteobacteria</taxon>
        <taxon>Sphingomonadales</taxon>
        <taxon>Sphingomonadaceae</taxon>
        <taxon>Sphingomonas</taxon>
    </lineage>
</organism>
<feature type="domain" description="Peptidase A2" evidence="3">
    <location>
        <begin position="39"/>
        <end position="124"/>
    </location>
</feature>
<keyword evidence="2" id="KW-0732">Signal</keyword>
<proteinExistence type="predicted"/>
<dbReference type="InterPro" id="IPR001995">
    <property type="entry name" value="Peptidase_A2_cat"/>
</dbReference>
<evidence type="ECO:0000313" key="4">
    <source>
        <dbReference type="EMBL" id="GAA3891432.1"/>
    </source>
</evidence>
<feature type="chain" id="PRO_5047241351" description="Peptidase A2 domain-containing protein" evidence="2">
    <location>
        <begin position="19"/>
        <end position="275"/>
    </location>
</feature>
<dbReference type="Pfam" id="PF13650">
    <property type="entry name" value="Asp_protease_2"/>
    <property type="match status" value="2"/>
</dbReference>
<accession>A0ABP7L293</accession>
<dbReference type="InterPro" id="IPR021109">
    <property type="entry name" value="Peptidase_aspartic_dom_sf"/>
</dbReference>
<dbReference type="SUPFAM" id="SSF50630">
    <property type="entry name" value="Acid proteases"/>
    <property type="match status" value="1"/>
</dbReference>
<dbReference type="PROSITE" id="PS50175">
    <property type="entry name" value="ASP_PROT_RETROV"/>
    <property type="match status" value="1"/>
</dbReference>